<dbReference type="Proteomes" id="UP000821845">
    <property type="component" value="Chromosome 3"/>
</dbReference>
<organism evidence="1 2">
    <name type="scientific">Hyalomma asiaticum</name>
    <name type="common">Tick</name>
    <dbReference type="NCBI Taxonomy" id="266040"/>
    <lineage>
        <taxon>Eukaryota</taxon>
        <taxon>Metazoa</taxon>
        <taxon>Ecdysozoa</taxon>
        <taxon>Arthropoda</taxon>
        <taxon>Chelicerata</taxon>
        <taxon>Arachnida</taxon>
        <taxon>Acari</taxon>
        <taxon>Parasitiformes</taxon>
        <taxon>Ixodida</taxon>
        <taxon>Ixodoidea</taxon>
        <taxon>Ixodidae</taxon>
        <taxon>Hyalomminae</taxon>
        <taxon>Hyalomma</taxon>
    </lineage>
</organism>
<protein>
    <submittedName>
        <fullName evidence="1">Uncharacterized protein</fullName>
    </submittedName>
</protein>
<evidence type="ECO:0000313" key="2">
    <source>
        <dbReference type="Proteomes" id="UP000821845"/>
    </source>
</evidence>
<name>A0ACB7SQ06_HYAAI</name>
<gene>
    <name evidence="1" type="ORF">HPB50_021007</name>
</gene>
<sequence>MAKRLQEAGPCLRCRRSQGNRSGTCVPLAVCEQRYTMTEGGDQAAGAQGDQQKHAEAVAAAGSNAVDITPEKNGGVFKEILTAGTGDETPGDGCSVSVHYTGKLVDGTEFDSSRLRGKFDFNLGTGSVIKAWDIGIRTMKKGEVAILTCAPDYAYGDKGSPPKIPPNATLIFEVELLDWKLEDISTDNDGSVQRRIISAGELYTNPKEDATVKVHLKGLYENCVFEERDVEFVIGEGADHGIVKGVEEGLQKFKKGEKSLLRIAPAKAFGAAGNTQFNIPPNAAVDYEVTLKSFENVKESWEMESEERIEQAEIAKSKGTAFLKEEKYHLALVKYRRAVSLIEHEDSLEGELKERRHTVLLATHLNMALCHNKLNDSLEAIRACEKALVLDPRSEKALFRRGQAYIATNEFDLARKDFEEVLKIDPNNKAARNQLSICTVKLKQQLQKERQMYKHIFERMAAQAETNAPASTTKEPGKDEPLEPGVWNRSDENNQEAATPEESKTAIEADKEVPPPESVPAST</sequence>
<reference evidence="1" key="1">
    <citation type="submission" date="2020-05" db="EMBL/GenBank/DDBJ databases">
        <title>Large-scale comparative analyses of tick genomes elucidate their genetic diversity and vector capacities.</title>
        <authorList>
            <person name="Jia N."/>
            <person name="Wang J."/>
            <person name="Shi W."/>
            <person name="Du L."/>
            <person name="Sun Y."/>
            <person name="Zhan W."/>
            <person name="Jiang J."/>
            <person name="Wang Q."/>
            <person name="Zhang B."/>
            <person name="Ji P."/>
            <person name="Sakyi L.B."/>
            <person name="Cui X."/>
            <person name="Yuan T."/>
            <person name="Jiang B."/>
            <person name="Yang W."/>
            <person name="Lam T.T.-Y."/>
            <person name="Chang Q."/>
            <person name="Ding S."/>
            <person name="Wang X."/>
            <person name="Zhu J."/>
            <person name="Ruan X."/>
            <person name="Zhao L."/>
            <person name="Wei J."/>
            <person name="Que T."/>
            <person name="Du C."/>
            <person name="Cheng J."/>
            <person name="Dai P."/>
            <person name="Han X."/>
            <person name="Huang E."/>
            <person name="Gao Y."/>
            <person name="Liu J."/>
            <person name="Shao H."/>
            <person name="Ye R."/>
            <person name="Li L."/>
            <person name="Wei W."/>
            <person name="Wang X."/>
            <person name="Wang C."/>
            <person name="Yang T."/>
            <person name="Huo Q."/>
            <person name="Li W."/>
            <person name="Guo W."/>
            <person name="Chen H."/>
            <person name="Zhou L."/>
            <person name="Ni X."/>
            <person name="Tian J."/>
            <person name="Zhou Y."/>
            <person name="Sheng Y."/>
            <person name="Liu T."/>
            <person name="Pan Y."/>
            <person name="Xia L."/>
            <person name="Li J."/>
            <person name="Zhao F."/>
            <person name="Cao W."/>
        </authorList>
    </citation>
    <scope>NUCLEOTIDE SEQUENCE</scope>
    <source>
        <strain evidence="1">Hyas-2018</strain>
    </source>
</reference>
<evidence type="ECO:0000313" key="1">
    <source>
        <dbReference type="EMBL" id="KAH6936720.1"/>
    </source>
</evidence>
<keyword evidence="2" id="KW-1185">Reference proteome</keyword>
<accession>A0ACB7SQ06</accession>
<comment type="caution">
    <text evidence="1">The sequence shown here is derived from an EMBL/GenBank/DDBJ whole genome shotgun (WGS) entry which is preliminary data.</text>
</comment>
<dbReference type="EMBL" id="CM023483">
    <property type="protein sequence ID" value="KAH6936720.1"/>
    <property type="molecule type" value="Genomic_DNA"/>
</dbReference>
<proteinExistence type="predicted"/>